<organism evidence="2 3">
    <name type="scientific">Liquidambar formosana</name>
    <name type="common">Formosan gum</name>
    <dbReference type="NCBI Taxonomy" id="63359"/>
    <lineage>
        <taxon>Eukaryota</taxon>
        <taxon>Viridiplantae</taxon>
        <taxon>Streptophyta</taxon>
        <taxon>Embryophyta</taxon>
        <taxon>Tracheophyta</taxon>
        <taxon>Spermatophyta</taxon>
        <taxon>Magnoliopsida</taxon>
        <taxon>eudicotyledons</taxon>
        <taxon>Gunneridae</taxon>
        <taxon>Pentapetalae</taxon>
        <taxon>Saxifragales</taxon>
        <taxon>Altingiaceae</taxon>
        <taxon>Liquidambar</taxon>
    </lineage>
</organism>
<name>A0AAP0S1G9_LIQFO</name>
<feature type="compositionally biased region" description="Polar residues" evidence="1">
    <location>
        <begin position="123"/>
        <end position="141"/>
    </location>
</feature>
<keyword evidence="3" id="KW-1185">Reference proteome</keyword>
<comment type="caution">
    <text evidence="2">The sequence shown here is derived from an EMBL/GenBank/DDBJ whole genome shotgun (WGS) entry which is preliminary data.</text>
</comment>
<proteinExistence type="predicted"/>
<dbReference type="PANTHER" id="PTHR34287">
    <property type="entry name" value="OS06G0551500 PROTEIN-RELATED"/>
    <property type="match status" value="1"/>
</dbReference>
<evidence type="ECO:0000313" key="2">
    <source>
        <dbReference type="EMBL" id="KAK9285214.1"/>
    </source>
</evidence>
<gene>
    <name evidence="2" type="ORF">L1049_024402</name>
</gene>
<dbReference type="Proteomes" id="UP001415857">
    <property type="component" value="Unassembled WGS sequence"/>
</dbReference>
<evidence type="ECO:0000313" key="3">
    <source>
        <dbReference type="Proteomes" id="UP001415857"/>
    </source>
</evidence>
<protein>
    <submittedName>
        <fullName evidence="2">Uncharacterized protein</fullName>
    </submittedName>
</protein>
<reference evidence="2 3" key="1">
    <citation type="journal article" date="2024" name="Plant J.">
        <title>Genome sequences and population genomics reveal climatic adaptation and genomic divergence between two closely related sweetgum species.</title>
        <authorList>
            <person name="Xu W.Q."/>
            <person name="Ren C.Q."/>
            <person name="Zhang X.Y."/>
            <person name="Comes H.P."/>
            <person name="Liu X.H."/>
            <person name="Li Y.G."/>
            <person name="Kettle C.J."/>
            <person name="Jalonen R."/>
            <person name="Gaisberger H."/>
            <person name="Ma Y.Z."/>
            <person name="Qiu Y.X."/>
        </authorList>
    </citation>
    <scope>NUCLEOTIDE SEQUENCE [LARGE SCALE GENOMIC DNA]</scope>
    <source>
        <strain evidence="2">Hangzhou</strain>
    </source>
</reference>
<evidence type="ECO:0000256" key="1">
    <source>
        <dbReference type="SAM" id="MobiDB-lite"/>
    </source>
</evidence>
<dbReference type="PANTHER" id="PTHR34287:SF4">
    <property type="entry name" value="OS04G0504200 PROTEIN"/>
    <property type="match status" value="1"/>
</dbReference>
<accession>A0AAP0S1G9</accession>
<dbReference type="EMBL" id="JBBPBK010000005">
    <property type="protein sequence ID" value="KAK9285214.1"/>
    <property type="molecule type" value="Genomic_DNA"/>
</dbReference>
<feature type="region of interest" description="Disordered" evidence="1">
    <location>
        <begin position="112"/>
        <end position="144"/>
    </location>
</feature>
<dbReference type="AlphaFoldDB" id="A0AAP0S1G9"/>
<sequence>MMIVEDEEEKQRLIKVVEYVEESTSRELLCKFPDNSAFDFDYSQSSIWSPLVPRAYKPASSLDMDTDMTPKRKLSYGFGLNKSALRRVTTNIRRNIATSAFNFSLNLMKNVKQKNKKKKGSDFSATPPSLKRTSTPSSTKGWTKVLKAASKQLKKKKKKKDPTVHVKLSSYLRDGNF</sequence>